<reference evidence="2 3" key="1">
    <citation type="submission" date="2023-12" db="EMBL/GenBank/DDBJ databases">
        <title>30 novel species of actinomycetes from the DSMZ collection.</title>
        <authorList>
            <person name="Nouioui I."/>
        </authorList>
    </citation>
    <scope>NUCLEOTIDE SEQUENCE [LARGE SCALE GENOMIC DNA]</scope>
    <source>
        <strain evidence="2 3">DSM 41528</strain>
    </source>
</reference>
<protein>
    <submittedName>
        <fullName evidence="2">Uncharacterized protein</fullName>
    </submittedName>
</protein>
<accession>A0ABU7P4K2</accession>
<dbReference type="EMBL" id="JAZBJP010000194">
    <property type="protein sequence ID" value="MEE4425617.1"/>
    <property type="molecule type" value="Genomic_DNA"/>
</dbReference>
<organism evidence="2 3">
    <name type="scientific">Streptomyces bugieae</name>
    <dbReference type="NCBI Taxonomy" id="3098223"/>
    <lineage>
        <taxon>Bacteria</taxon>
        <taxon>Bacillati</taxon>
        <taxon>Actinomycetota</taxon>
        <taxon>Actinomycetes</taxon>
        <taxon>Kitasatosporales</taxon>
        <taxon>Streptomycetaceae</taxon>
        <taxon>Streptomyces</taxon>
    </lineage>
</organism>
<sequence>MPGAPIGIPAQPRNDTPAPAPEADTGDDVYVIRALTPLAAREANRSAVTALLDTAGIPHFAVRGTSDHGTVVAVAEDDRERVLNVIFRGLGQYPGHISTVRTDQVRPARPLSSRDARAWRDVRTAAALQ</sequence>
<name>A0ABU7P4K2_9ACTN</name>
<feature type="non-terminal residue" evidence="2">
    <location>
        <position position="129"/>
    </location>
</feature>
<evidence type="ECO:0000313" key="3">
    <source>
        <dbReference type="Proteomes" id="UP001307760"/>
    </source>
</evidence>
<proteinExistence type="predicted"/>
<comment type="caution">
    <text evidence="2">The sequence shown here is derived from an EMBL/GenBank/DDBJ whole genome shotgun (WGS) entry which is preliminary data.</text>
</comment>
<dbReference type="Proteomes" id="UP001307760">
    <property type="component" value="Unassembled WGS sequence"/>
</dbReference>
<feature type="region of interest" description="Disordered" evidence="1">
    <location>
        <begin position="1"/>
        <end position="25"/>
    </location>
</feature>
<evidence type="ECO:0000313" key="2">
    <source>
        <dbReference type="EMBL" id="MEE4425617.1"/>
    </source>
</evidence>
<gene>
    <name evidence="2" type="ORF">V2J85_40865</name>
</gene>
<evidence type="ECO:0000256" key="1">
    <source>
        <dbReference type="SAM" id="MobiDB-lite"/>
    </source>
</evidence>
<keyword evidence="3" id="KW-1185">Reference proteome</keyword>